<accession>A0A8T0RI49</accession>
<comment type="caution">
    <text evidence="2">The sequence shown here is derived from an EMBL/GenBank/DDBJ whole genome shotgun (WGS) entry which is preliminary data.</text>
</comment>
<feature type="region of interest" description="Disordered" evidence="1">
    <location>
        <begin position="1"/>
        <end position="71"/>
    </location>
</feature>
<evidence type="ECO:0000313" key="2">
    <source>
        <dbReference type="EMBL" id="KAG2585697.1"/>
    </source>
</evidence>
<keyword evidence="3" id="KW-1185">Reference proteome</keyword>
<dbReference type="EMBL" id="CM029047">
    <property type="protein sequence ID" value="KAG2585697.1"/>
    <property type="molecule type" value="Genomic_DNA"/>
</dbReference>
<protein>
    <submittedName>
        <fullName evidence="2">Uncharacterized protein</fullName>
    </submittedName>
</protein>
<dbReference type="Proteomes" id="UP000823388">
    <property type="component" value="Chromosome 6K"/>
</dbReference>
<feature type="compositionally biased region" description="Gly residues" evidence="1">
    <location>
        <begin position="51"/>
        <end position="60"/>
    </location>
</feature>
<evidence type="ECO:0000256" key="1">
    <source>
        <dbReference type="SAM" id="MobiDB-lite"/>
    </source>
</evidence>
<dbReference type="AlphaFoldDB" id="A0A8T0RI49"/>
<organism evidence="2 3">
    <name type="scientific">Panicum virgatum</name>
    <name type="common">Blackwell switchgrass</name>
    <dbReference type="NCBI Taxonomy" id="38727"/>
    <lineage>
        <taxon>Eukaryota</taxon>
        <taxon>Viridiplantae</taxon>
        <taxon>Streptophyta</taxon>
        <taxon>Embryophyta</taxon>
        <taxon>Tracheophyta</taxon>
        <taxon>Spermatophyta</taxon>
        <taxon>Magnoliopsida</taxon>
        <taxon>Liliopsida</taxon>
        <taxon>Poales</taxon>
        <taxon>Poaceae</taxon>
        <taxon>PACMAD clade</taxon>
        <taxon>Panicoideae</taxon>
        <taxon>Panicodae</taxon>
        <taxon>Paniceae</taxon>
        <taxon>Panicinae</taxon>
        <taxon>Panicum</taxon>
        <taxon>Panicum sect. Hiantes</taxon>
    </lineage>
</organism>
<sequence>MLWFGRPDARPSLQKFTRARGASARQAGWHRRVRRGHRRRRSSRRRRDGVAPGGHGGGALGSSHGEHQAAK</sequence>
<proteinExistence type="predicted"/>
<feature type="compositionally biased region" description="Basic residues" evidence="1">
    <location>
        <begin position="28"/>
        <end position="47"/>
    </location>
</feature>
<reference evidence="2" key="1">
    <citation type="submission" date="2020-05" db="EMBL/GenBank/DDBJ databases">
        <title>WGS assembly of Panicum virgatum.</title>
        <authorList>
            <person name="Lovell J.T."/>
            <person name="Jenkins J."/>
            <person name="Shu S."/>
            <person name="Juenger T.E."/>
            <person name="Schmutz J."/>
        </authorList>
    </citation>
    <scope>NUCLEOTIDE SEQUENCE</scope>
    <source>
        <strain evidence="2">AP13</strain>
    </source>
</reference>
<gene>
    <name evidence="2" type="ORF">PVAP13_6KG406700</name>
</gene>
<name>A0A8T0RI49_PANVG</name>
<evidence type="ECO:0000313" key="3">
    <source>
        <dbReference type="Proteomes" id="UP000823388"/>
    </source>
</evidence>